<dbReference type="Gene3D" id="2.30.180.10">
    <property type="entry name" value="FAS1 domain"/>
    <property type="match status" value="1"/>
</dbReference>
<dbReference type="Pfam" id="PF02469">
    <property type="entry name" value="Fasciclin"/>
    <property type="match status" value="1"/>
</dbReference>
<reference evidence="3" key="1">
    <citation type="submission" date="2020-10" db="EMBL/GenBank/DDBJ databases">
        <authorList>
            <person name="Castelo-Branco R."/>
            <person name="Eusebio N."/>
            <person name="Adriana R."/>
            <person name="Vieira A."/>
            <person name="Brugerolle De Fraissinette N."/>
            <person name="Rezende De Castro R."/>
            <person name="Schneider M.P."/>
            <person name="Vasconcelos V."/>
            <person name="Leao P.N."/>
        </authorList>
    </citation>
    <scope>NUCLEOTIDE SEQUENCE</scope>
    <source>
        <strain evidence="3">LEGE 11480</strain>
    </source>
</reference>
<feature type="compositionally biased region" description="Low complexity" evidence="1">
    <location>
        <begin position="46"/>
        <end position="57"/>
    </location>
</feature>
<dbReference type="SUPFAM" id="SSF82153">
    <property type="entry name" value="FAS1 domain"/>
    <property type="match status" value="1"/>
</dbReference>
<comment type="caution">
    <text evidence="3">The sequence shown here is derived from an EMBL/GenBank/DDBJ whole genome shotgun (WGS) entry which is preliminary data.</text>
</comment>
<dbReference type="EMBL" id="JADEXQ010000071">
    <property type="protein sequence ID" value="MBE9031638.1"/>
    <property type="molecule type" value="Genomic_DNA"/>
</dbReference>
<dbReference type="AlphaFoldDB" id="A0A928Z5M6"/>
<gene>
    <name evidence="3" type="ORF">IQ266_18050</name>
</gene>
<feature type="domain" description="FAS1" evidence="2">
    <location>
        <begin position="1"/>
        <end position="35"/>
    </location>
</feature>
<dbReference type="InterPro" id="IPR000782">
    <property type="entry name" value="FAS1_domain"/>
</dbReference>
<proteinExistence type="predicted"/>
<evidence type="ECO:0000313" key="3">
    <source>
        <dbReference type="EMBL" id="MBE9031638.1"/>
    </source>
</evidence>
<organism evidence="3 4">
    <name type="scientific">Romeriopsis navalis LEGE 11480</name>
    <dbReference type="NCBI Taxonomy" id="2777977"/>
    <lineage>
        <taxon>Bacteria</taxon>
        <taxon>Bacillati</taxon>
        <taxon>Cyanobacteriota</taxon>
        <taxon>Cyanophyceae</taxon>
        <taxon>Leptolyngbyales</taxon>
        <taxon>Leptolyngbyaceae</taxon>
        <taxon>Romeriopsis</taxon>
        <taxon>Romeriopsis navalis</taxon>
    </lineage>
</organism>
<evidence type="ECO:0000313" key="4">
    <source>
        <dbReference type="Proteomes" id="UP000625316"/>
    </source>
</evidence>
<protein>
    <submittedName>
        <fullName evidence="3">Fasciclin domain-containing protein</fullName>
    </submittedName>
</protein>
<dbReference type="PROSITE" id="PS50213">
    <property type="entry name" value="FAS1"/>
    <property type="match status" value="1"/>
</dbReference>
<sequence length="70" mass="7200">MPESPDTQVMVNQAAVEIADVAASNGVIHAIDQVIVPIELMDAAKSKAPAAPSTPKPALDKPGNSDKLPQ</sequence>
<accession>A0A928Z5M6</accession>
<dbReference type="Proteomes" id="UP000625316">
    <property type="component" value="Unassembled WGS sequence"/>
</dbReference>
<keyword evidence="4" id="KW-1185">Reference proteome</keyword>
<name>A0A928Z5M6_9CYAN</name>
<evidence type="ECO:0000259" key="2">
    <source>
        <dbReference type="PROSITE" id="PS50213"/>
    </source>
</evidence>
<evidence type="ECO:0000256" key="1">
    <source>
        <dbReference type="SAM" id="MobiDB-lite"/>
    </source>
</evidence>
<dbReference type="InterPro" id="IPR036378">
    <property type="entry name" value="FAS1_dom_sf"/>
</dbReference>
<feature type="region of interest" description="Disordered" evidence="1">
    <location>
        <begin position="44"/>
        <end position="70"/>
    </location>
</feature>